<protein>
    <submittedName>
        <fullName evidence="4">Wings apart-like protein 1</fullName>
    </submittedName>
</protein>
<comment type="caution">
    <text evidence="4">The sequence shown here is derived from an EMBL/GenBank/DDBJ whole genome shotgun (WGS) entry which is preliminary data.</text>
</comment>
<organism evidence="4 5">
    <name type="scientific">Pleurostoma richardsiae</name>
    <dbReference type="NCBI Taxonomy" id="41990"/>
    <lineage>
        <taxon>Eukaryota</taxon>
        <taxon>Fungi</taxon>
        <taxon>Dikarya</taxon>
        <taxon>Ascomycota</taxon>
        <taxon>Pezizomycotina</taxon>
        <taxon>Sordariomycetes</taxon>
        <taxon>Sordariomycetidae</taxon>
        <taxon>Calosphaeriales</taxon>
        <taxon>Pleurostomataceae</taxon>
        <taxon>Pleurostoma</taxon>
    </lineage>
</organism>
<gene>
    <name evidence="4" type="ORF">NKR23_g7015</name>
</gene>
<dbReference type="AlphaFoldDB" id="A0AA38RUD4"/>
<feature type="compositionally biased region" description="Basic and acidic residues" evidence="2">
    <location>
        <begin position="264"/>
        <end position="278"/>
    </location>
</feature>
<feature type="compositionally biased region" description="Basic and acidic residues" evidence="2">
    <location>
        <begin position="25"/>
        <end position="44"/>
    </location>
</feature>
<evidence type="ECO:0000256" key="1">
    <source>
        <dbReference type="ARBA" id="ARBA00006854"/>
    </source>
</evidence>
<feature type="compositionally biased region" description="Polar residues" evidence="2">
    <location>
        <begin position="321"/>
        <end position="336"/>
    </location>
</feature>
<dbReference type="Pfam" id="PF07814">
    <property type="entry name" value="WAPL"/>
    <property type="match status" value="1"/>
</dbReference>
<dbReference type="InterPro" id="IPR011989">
    <property type="entry name" value="ARM-like"/>
</dbReference>
<feature type="region of interest" description="Disordered" evidence="2">
    <location>
        <begin position="1"/>
        <end position="409"/>
    </location>
</feature>
<reference evidence="4" key="1">
    <citation type="submission" date="2022-07" db="EMBL/GenBank/DDBJ databases">
        <title>Fungi with potential for degradation of polypropylene.</title>
        <authorList>
            <person name="Gostincar C."/>
        </authorList>
    </citation>
    <scope>NUCLEOTIDE SEQUENCE</scope>
    <source>
        <strain evidence="4">EXF-13308</strain>
    </source>
</reference>
<comment type="similarity">
    <text evidence="1">Belongs to the WAPL family.</text>
</comment>
<evidence type="ECO:0000313" key="5">
    <source>
        <dbReference type="Proteomes" id="UP001174694"/>
    </source>
</evidence>
<accession>A0AA38RUD4</accession>
<evidence type="ECO:0000256" key="2">
    <source>
        <dbReference type="SAM" id="MobiDB-lite"/>
    </source>
</evidence>
<sequence>MLSPTGGMMVPQKKKITTYGRTFRKRDAHDAEAGGVSLERDVRNEPSVVPRPVMEVSRPGSVATEASRPTPEKNLKQYSRTAAPRPQPTSGDIFDVPASPPRSLSATTEVRRTKPVKKVAKQYGGKEVQRAPQESAGICDAPSAQERSRTTATGAGRGKIEKVTKQYGPKEATRSQQASVDVFDVPASPKRSLEISQSGEGKVATKRRKVSPPGTATSSKSRDAMRSPMSSPPMSSPSSAISRAKSPAKSSLLNTRTTLPTRDVVMKDMEVEKVEVKTSSRPVQPVKTLKQALLERRTEKVVRQQIPPSRPHQVQADSAPIPSTQAPVVSRRQTPSKAPVRGRRLIDTLAAQADDSSEDEGPPQERKTPELDDSQRLDFSSPGGSQSEQSRIRTFVRQESAKKTGPKFTYSQQRTMRMATSSTGSGGGTGIAEYLLNEPLFPTTTSNIASLSAPDEEEEPHSTGAVNSIHELRQAGANNRFADDLDDLLERIGSPTAKTSSSRRNALLELAQKVQDKAFRRQFRDHGGDTGLVKDIGKETDVIAAYALVAIFVTLLSTATSVHLTKLLRGQGFANTLSRLLSIPTDITLLAKERKSNLSRYGQQSIASLKSDLLKLPVWEPFTLQNLSPRSLALKALDAIFQQQGESLIEEELFSAEVTRHLFSILSGATDQKLWDWPPEPASYDLYIAMSLLETRSVSAMQRDDGAEWTTKYLPIVADVLGTALEHQSGSLNELEILALKLTLNTANNNPEAPQVFLKKGLLWGVAEAVCGTFETVMKSITDDSFLSVALESLVLMLGVMINFSEHDPSAGQALGEGNGSGQPPLDNLIRLFLNHYAATAEADSVEKSQLNVAFGYLSLLLGYLSLHGPVRDRFSSMHKGGNLDPLLNSIREFIAYHKVADDAMAEASQDTSRPFSSFTEKLMGLVNQLESGR</sequence>
<feature type="compositionally biased region" description="Basic residues" evidence="2">
    <location>
        <begin position="12"/>
        <end position="24"/>
    </location>
</feature>
<dbReference type="PANTHER" id="PTHR22100">
    <property type="entry name" value="WINGS APART-LIKE PROTEIN HOMOLOG"/>
    <property type="match status" value="1"/>
</dbReference>
<feature type="compositionally biased region" description="Basic and acidic residues" evidence="2">
    <location>
        <begin position="293"/>
        <end position="302"/>
    </location>
</feature>
<dbReference type="InterPro" id="IPR022771">
    <property type="entry name" value="WAPL_C"/>
</dbReference>
<dbReference type="EMBL" id="JANBVO010000021">
    <property type="protein sequence ID" value="KAJ9142625.1"/>
    <property type="molecule type" value="Genomic_DNA"/>
</dbReference>
<name>A0AA38RUD4_9PEZI</name>
<proteinExistence type="inferred from homology"/>
<dbReference type="InterPro" id="IPR039874">
    <property type="entry name" value="WAPL"/>
</dbReference>
<evidence type="ECO:0000259" key="3">
    <source>
        <dbReference type="Pfam" id="PF07814"/>
    </source>
</evidence>
<dbReference type="Proteomes" id="UP001174694">
    <property type="component" value="Unassembled WGS sequence"/>
</dbReference>
<feature type="domain" description="Wings apart-like protein C-terminal" evidence="3">
    <location>
        <begin position="466"/>
        <end position="808"/>
    </location>
</feature>
<dbReference type="PANTHER" id="PTHR22100:SF13">
    <property type="entry name" value="WINGS APART-LIKE PROTEIN HOMOLOG"/>
    <property type="match status" value="1"/>
</dbReference>
<keyword evidence="5" id="KW-1185">Reference proteome</keyword>
<feature type="compositionally biased region" description="Basic and acidic residues" evidence="2">
    <location>
        <begin position="363"/>
        <end position="376"/>
    </location>
</feature>
<evidence type="ECO:0000313" key="4">
    <source>
        <dbReference type="EMBL" id="KAJ9142625.1"/>
    </source>
</evidence>
<feature type="compositionally biased region" description="Low complexity" evidence="2">
    <location>
        <begin position="236"/>
        <end position="251"/>
    </location>
</feature>
<dbReference type="Gene3D" id="1.25.10.10">
    <property type="entry name" value="Leucine-rich Repeat Variant"/>
    <property type="match status" value="2"/>
</dbReference>